<name>A0A7D5H0N8_9PSED</name>
<dbReference type="InterPro" id="IPR011320">
    <property type="entry name" value="RNase_H1_N"/>
</dbReference>
<protein>
    <submittedName>
        <fullName evidence="2">Viroplasmin family protein</fullName>
    </submittedName>
</protein>
<dbReference type="EMBL" id="CP056030">
    <property type="protein sequence ID" value="QKZ04865.1"/>
    <property type="molecule type" value="Genomic_DNA"/>
</dbReference>
<dbReference type="RefSeq" id="WP_176570892.1">
    <property type="nucleotide sequence ID" value="NZ_CP056030.1"/>
</dbReference>
<evidence type="ECO:0000313" key="3">
    <source>
        <dbReference type="Proteomes" id="UP000509568"/>
    </source>
</evidence>
<dbReference type="Gene3D" id="3.40.970.10">
    <property type="entry name" value="Ribonuclease H1, N-terminal domain"/>
    <property type="match status" value="1"/>
</dbReference>
<dbReference type="InterPro" id="IPR037056">
    <property type="entry name" value="RNase_H1_N_sf"/>
</dbReference>
<dbReference type="AlphaFoldDB" id="A0A7D5H0N8"/>
<keyword evidence="3" id="KW-1185">Reference proteome</keyword>
<feature type="domain" description="Ribonuclease H1 N-terminal" evidence="1">
    <location>
        <begin position="6"/>
        <end position="50"/>
    </location>
</feature>
<dbReference type="Pfam" id="PF01693">
    <property type="entry name" value="Cauli_VI"/>
    <property type="match status" value="1"/>
</dbReference>
<dbReference type="InterPro" id="IPR009027">
    <property type="entry name" value="Ribosomal_bL9/RNase_H1_N"/>
</dbReference>
<reference evidence="2 3" key="1">
    <citation type="submission" date="2020-06" db="EMBL/GenBank/DDBJ databases">
        <title>Pseudomonas eucalypticola sp. nov., an endophyte of Eucalyptus dunnii leaves with biocontrol ability of eucalyptus leaf blight.</title>
        <authorList>
            <person name="Liu Y."/>
            <person name="Song Z."/>
            <person name="Zeng H."/>
            <person name="Lu M."/>
            <person name="Wang X."/>
            <person name="Lian X."/>
            <person name="Zhang Q."/>
        </authorList>
    </citation>
    <scope>NUCLEOTIDE SEQUENCE [LARGE SCALE GENOMIC DNA]</scope>
    <source>
        <strain evidence="2 3">NP-1</strain>
    </source>
</reference>
<evidence type="ECO:0000313" key="2">
    <source>
        <dbReference type="EMBL" id="QKZ04865.1"/>
    </source>
</evidence>
<organism evidence="2 3">
    <name type="scientific">Pseudomonas eucalypticola</name>
    <dbReference type="NCBI Taxonomy" id="2599595"/>
    <lineage>
        <taxon>Bacteria</taxon>
        <taxon>Pseudomonadati</taxon>
        <taxon>Pseudomonadota</taxon>
        <taxon>Gammaproteobacteria</taxon>
        <taxon>Pseudomonadales</taxon>
        <taxon>Pseudomonadaceae</taxon>
        <taxon>Pseudomonas</taxon>
    </lineage>
</organism>
<sequence>MAKKTRYYAVVHGKPSGIFNVWEDGAAPATQGVENAVFKSFTTLEHAEEWYRQNVPPTSRYLSPVYHFETQSVLAGVPHTPIMETLEGISPGRHVVFTISNPENNEPFYVGETLNPERSEARHLGGTSRKRNGIALKVGELQAQGIRPVFNIVERHDSKEAALEGKTRLVKAYVQQGFELVNKTREHREIQELYRAPAVRLDKVIGDAPFDLGPYRYPSRQALKERLEAYLGQVKLGLITHPTATEKLMLLWETMGVHSEVVSFSTTSDQGRPRLLANLVDGTQAEFDYARAINRIP</sequence>
<evidence type="ECO:0000259" key="1">
    <source>
        <dbReference type="Pfam" id="PF01693"/>
    </source>
</evidence>
<dbReference type="Proteomes" id="UP000509568">
    <property type="component" value="Chromosome"/>
</dbReference>
<proteinExistence type="predicted"/>
<gene>
    <name evidence="2" type="ORF">HWQ56_14115</name>
</gene>
<dbReference type="KEGG" id="pez:HWQ56_14115"/>
<dbReference type="SUPFAM" id="SSF55658">
    <property type="entry name" value="L9 N-domain-like"/>
    <property type="match status" value="1"/>
</dbReference>
<accession>A0A7D5H0N8</accession>